<proteinExistence type="predicted"/>
<sequence length="170" mass="19214">MALEWRSSPLYTPYPRQGFASPLSLDILFDYSSLSASTSLKFTCFWLLWRKKQNLPWFQAQDPESLGGSRRNLAGPCHKHPTILFTNASKEDAEREEEEEERVMGKRWGGKVTFGGGFWSLGRAPPPALFRAAALHCTARHMIDKMSQSLSISSTPRPSPARESQKEAWP</sequence>
<feature type="compositionally biased region" description="Polar residues" evidence="1">
    <location>
        <begin position="147"/>
        <end position="156"/>
    </location>
</feature>
<protein>
    <submittedName>
        <fullName evidence="2">Uncharacterized protein</fullName>
    </submittedName>
</protein>
<dbReference type="AlphaFoldDB" id="A0AAV7FHH8"/>
<comment type="caution">
    <text evidence="2">The sequence shown here is derived from an EMBL/GenBank/DDBJ whole genome shotgun (WGS) entry which is preliminary data.</text>
</comment>
<accession>A0AAV7FHH8</accession>
<reference evidence="2 3" key="1">
    <citation type="submission" date="2021-07" db="EMBL/GenBank/DDBJ databases">
        <title>The Aristolochia fimbriata genome: insights into angiosperm evolution, floral development and chemical biosynthesis.</title>
        <authorList>
            <person name="Jiao Y."/>
        </authorList>
    </citation>
    <scope>NUCLEOTIDE SEQUENCE [LARGE SCALE GENOMIC DNA]</scope>
    <source>
        <strain evidence="2">IBCAS-2021</strain>
        <tissue evidence="2">Leaf</tissue>
    </source>
</reference>
<gene>
    <name evidence="2" type="ORF">H6P81_004388</name>
</gene>
<evidence type="ECO:0000256" key="1">
    <source>
        <dbReference type="SAM" id="MobiDB-lite"/>
    </source>
</evidence>
<feature type="region of interest" description="Disordered" evidence="1">
    <location>
        <begin position="147"/>
        <end position="170"/>
    </location>
</feature>
<name>A0AAV7FHH8_ARIFI</name>
<dbReference type="Proteomes" id="UP000825729">
    <property type="component" value="Unassembled WGS sequence"/>
</dbReference>
<dbReference type="EMBL" id="JAINDJ010000002">
    <property type="protein sequence ID" value="KAG9459880.1"/>
    <property type="molecule type" value="Genomic_DNA"/>
</dbReference>
<evidence type="ECO:0000313" key="2">
    <source>
        <dbReference type="EMBL" id="KAG9459880.1"/>
    </source>
</evidence>
<organism evidence="2 3">
    <name type="scientific">Aristolochia fimbriata</name>
    <name type="common">White veined hardy Dutchman's pipe vine</name>
    <dbReference type="NCBI Taxonomy" id="158543"/>
    <lineage>
        <taxon>Eukaryota</taxon>
        <taxon>Viridiplantae</taxon>
        <taxon>Streptophyta</taxon>
        <taxon>Embryophyta</taxon>
        <taxon>Tracheophyta</taxon>
        <taxon>Spermatophyta</taxon>
        <taxon>Magnoliopsida</taxon>
        <taxon>Magnoliidae</taxon>
        <taxon>Piperales</taxon>
        <taxon>Aristolochiaceae</taxon>
        <taxon>Aristolochia</taxon>
    </lineage>
</organism>
<keyword evidence="3" id="KW-1185">Reference proteome</keyword>
<evidence type="ECO:0000313" key="3">
    <source>
        <dbReference type="Proteomes" id="UP000825729"/>
    </source>
</evidence>